<keyword evidence="7 15" id="KW-0418">Kinase</keyword>
<dbReference type="InterPro" id="IPR045581">
    <property type="entry name" value="DNAPKcs_CC5"/>
</dbReference>
<protein>
    <recommendedName>
        <fullName evidence="2">non-specific serine/threonine protein kinase</fullName>
        <ecNumber evidence="2">2.7.11.1</ecNumber>
    </recommendedName>
</protein>
<dbReference type="Pfam" id="PF00454">
    <property type="entry name" value="PI3_PI4_kinase"/>
    <property type="match status" value="1"/>
</dbReference>
<organism evidence="15 16">
    <name type="scientific">Rozella allomycis (strain CSF55)</name>
    <dbReference type="NCBI Taxonomy" id="988480"/>
    <lineage>
        <taxon>Eukaryota</taxon>
        <taxon>Fungi</taxon>
        <taxon>Fungi incertae sedis</taxon>
        <taxon>Cryptomycota</taxon>
        <taxon>Cryptomycota incertae sedis</taxon>
        <taxon>Rozella</taxon>
    </lineage>
</organism>
<evidence type="ECO:0000256" key="11">
    <source>
        <dbReference type="ARBA" id="ARBA00047899"/>
    </source>
</evidence>
<keyword evidence="10" id="KW-0539">Nucleus</keyword>
<dbReference type="InterPro" id="IPR011009">
    <property type="entry name" value="Kinase-like_dom_sf"/>
</dbReference>
<evidence type="ECO:0000259" key="14">
    <source>
        <dbReference type="PROSITE" id="PS51190"/>
    </source>
</evidence>
<dbReference type="HOGENOM" id="CLU_224534_0_0_1"/>
<dbReference type="InterPro" id="IPR012582">
    <property type="entry name" value="DNAPKcs_CC3"/>
</dbReference>
<dbReference type="SMART" id="SM01343">
    <property type="entry name" value="FATC"/>
    <property type="match status" value="1"/>
</dbReference>
<dbReference type="InterPro" id="IPR050517">
    <property type="entry name" value="DDR_Repair_Kinase"/>
</dbReference>
<dbReference type="PANTHER" id="PTHR11139">
    <property type="entry name" value="ATAXIA TELANGIECTASIA MUTATED ATM -RELATED"/>
    <property type="match status" value="1"/>
</dbReference>
<keyword evidence="8" id="KW-0067">ATP-binding</keyword>
<keyword evidence="5" id="KW-0547">Nucleotide-binding</keyword>
<evidence type="ECO:0000256" key="10">
    <source>
        <dbReference type="ARBA" id="ARBA00023242"/>
    </source>
</evidence>
<dbReference type="OrthoDB" id="381190at2759"/>
<proteinExistence type="predicted"/>
<evidence type="ECO:0000313" key="16">
    <source>
        <dbReference type="Proteomes" id="UP000030755"/>
    </source>
</evidence>
<dbReference type="PROSITE" id="PS50290">
    <property type="entry name" value="PI3_4_KINASE_3"/>
    <property type="match status" value="1"/>
</dbReference>
<dbReference type="SMART" id="SM01344">
    <property type="entry name" value="NUC194"/>
    <property type="match status" value="1"/>
</dbReference>
<evidence type="ECO:0000256" key="9">
    <source>
        <dbReference type="ARBA" id="ARBA00023204"/>
    </source>
</evidence>
<feature type="domain" description="PI3K/PI4K catalytic" evidence="13">
    <location>
        <begin position="3058"/>
        <end position="3382"/>
    </location>
</feature>
<dbReference type="GO" id="GO:0005524">
    <property type="term" value="F:ATP binding"/>
    <property type="evidence" value="ECO:0007669"/>
    <property type="project" value="UniProtKB-KW"/>
</dbReference>
<accession>A0A075ANS8</accession>
<evidence type="ECO:0000256" key="1">
    <source>
        <dbReference type="ARBA" id="ARBA00004123"/>
    </source>
</evidence>
<dbReference type="InterPro" id="IPR046803">
    <property type="entry name" value="DNAPKcs_CC1-2"/>
</dbReference>
<dbReference type="InterPro" id="IPR018936">
    <property type="entry name" value="PI3/4_kinase_CS"/>
</dbReference>
<dbReference type="InterPro" id="IPR003152">
    <property type="entry name" value="FATC_dom"/>
</dbReference>
<evidence type="ECO:0000256" key="3">
    <source>
        <dbReference type="ARBA" id="ARBA00022527"/>
    </source>
</evidence>
<reference evidence="15 16" key="1">
    <citation type="journal article" date="2013" name="Curr. Biol.">
        <title>Shared signatures of parasitism and phylogenomics unite Cryptomycota and microsporidia.</title>
        <authorList>
            <person name="James T.Y."/>
            <person name="Pelin A."/>
            <person name="Bonen L."/>
            <person name="Ahrendt S."/>
            <person name="Sain D."/>
            <person name="Corradi N."/>
            <person name="Stajich J.E."/>
        </authorList>
    </citation>
    <scope>NUCLEOTIDE SEQUENCE [LARGE SCALE GENOMIC DNA]</scope>
    <source>
        <strain evidence="15 16">CSF55</strain>
    </source>
</reference>
<dbReference type="SUPFAM" id="SSF56112">
    <property type="entry name" value="Protein kinase-like (PK-like)"/>
    <property type="match status" value="1"/>
</dbReference>
<dbReference type="InterPro" id="IPR000403">
    <property type="entry name" value="PI3/4_kinase_cat_dom"/>
</dbReference>
<dbReference type="GO" id="GO:0006303">
    <property type="term" value="P:double-strand break repair via nonhomologous end joining"/>
    <property type="evidence" value="ECO:0007669"/>
    <property type="project" value="InterPro"/>
</dbReference>
<dbReference type="EC" id="2.7.11.1" evidence="2"/>
<dbReference type="GO" id="GO:0000723">
    <property type="term" value="P:telomere maintenance"/>
    <property type="evidence" value="ECO:0007669"/>
    <property type="project" value="TreeGrafter"/>
</dbReference>
<dbReference type="Pfam" id="PF08163">
    <property type="entry name" value="DNAPKcs_CC3"/>
    <property type="match status" value="2"/>
</dbReference>
<dbReference type="Pfam" id="PF20500">
    <property type="entry name" value="DNA-PKcs_N"/>
    <property type="match status" value="2"/>
</dbReference>
<evidence type="ECO:0000256" key="2">
    <source>
        <dbReference type="ARBA" id="ARBA00012513"/>
    </source>
</evidence>
<dbReference type="Pfam" id="PF19704">
    <property type="entry name" value="DNAPKcs_CC5"/>
    <property type="match status" value="2"/>
</dbReference>
<dbReference type="GO" id="GO:0005634">
    <property type="term" value="C:nucleus"/>
    <property type="evidence" value="ECO:0007669"/>
    <property type="project" value="UniProtKB-SubCell"/>
</dbReference>
<gene>
    <name evidence="15" type="ORF">O9G_000043</name>
</gene>
<dbReference type="GO" id="GO:0004677">
    <property type="term" value="F:DNA-dependent protein kinase activity"/>
    <property type="evidence" value="ECO:0007669"/>
    <property type="project" value="InterPro"/>
</dbReference>
<dbReference type="SUPFAM" id="SSF48371">
    <property type="entry name" value="ARM repeat"/>
    <property type="match status" value="1"/>
</dbReference>
<comment type="catalytic activity">
    <reaction evidence="12">
        <text>L-seryl-[protein] + ATP = O-phospho-L-seryl-[protein] + ADP + H(+)</text>
        <dbReference type="Rhea" id="RHEA:17989"/>
        <dbReference type="Rhea" id="RHEA-COMP:9863"/>
        <dbReference type="Rhea" id="RHEA-COMP:11604"/>
        <dbReference type="ChEBI" id="CHEBI:15378"/>
        <dbReference type="ChEBI" id="CHEBI:29999"/>
        <dbReference type="ChEBI" id="CHEBI:30616"/>
        <dbReference type="ChEBI" id="CHEBI:83421"/>
        <dbReference type="ChEBI" id="CHEBI:456216"/>
        <dbReference type="EC" id="2.7.11.1"/>
    </reaction>
</comment>
<keyword evidence="3" id="KW-0723">Serine/threonine-protein kinase</keyword>
<dbReference type="OMA" id="PSPMCRE"/>
<evidence type="ECO:0000259" key="13">
    <source>
        <dbReference type="PROSITE" id="PS50290"/>
    </source>
</evidence>
<dbReference type="SMART" id="SM00146">
    <property type="entry name" value="PI3Kc"/>
    <property type="match status" value="1"/>
</dbReference>
<dbReference type="CDD" id="cd05172">
    <property type="entry name" value="PIKKc_DNA-PK"/>
    <property type="match status" value="1"/>
</dbReference>
<evidence type="ECO:0000256" key="5">
    <source>
        <dbReference type="ARBA" id="ARBA00022741"/>
    </source>
</evidence>
<dbReference type="PROSITE" id="PS00916">
    <property type="entry name" value="PI3_4_KINASE_2"/>
    <property type="match status" value="1"/>
</dbReference>
<evidence type="ECO:0000256" key="6">
    <source>
        <dbReference type="ARBA" id="ARBA00022763"/>
    </source>
</evidence>
<feature type="domain" description="FATC" evidence="14">
    <location>
        <begin position="3414"/>
        <end position="3446"/>
    </location>
</feature>
<dbReference type="InterPro" id="IPR016024">
    <property type="entry name" value="ARM-type_fold"/>
</dbReference>
<dbReference type="Proteomes" id="UP000030755">
    <property type="component" value="Unassembled WGS sequence"/>
</dbReference>
<keyword evidence="6" id="KW-0227">DNA damage</keyword>
<keyword evidence="4" id="KW-0808">Transferase</keyword>
<evidence type="ECO:0000256" key="12">
    <source>
        <dbReference type="ARBA" id="ARBA00048679"/>
    </source>
</evidence>
<dbReference type="Gene3D" id="3.30.1010.10">
    <property type="entry name" value="Phosphatidylinositol 3-kinase Catalytic Subunit, Chain A, domain 4"/>
    <property type="match status" value="1"/>
</dbReference>
<dbReference type="GO" id="GO:0035556">
    <property type="term" value="P:intracellular signal transduction"/>
    <property type="evidence" value="ECO:0007669"/>
    <property type="project" value="UniProtKB-ARBA"/>
</dbReference>
<comment type="catalytic activity">
    <reaction evidence="11">
        <text>L-threonyl-[protein] + ATP = O-phospho-L-threonyl-[protein] + ADP + H(+)</text>
        <dbReference type="Rhea" id="RHEA:46608"/>
        <dbReference type="Rhea" id="RHEA-COMP:11060"/>
        <dbReference type="Rhea" id="RHEA-COMP:11605"/>
        <dbReference type="ChEBI" id="CHEBI:15378"/>
        <dbReference type="ChEBI" id="CHEBI:30013"/>
        <dbReference type="ChEBI" id="CHEBI:30616"/>
        <dbReference type="ChEBI" id="CHEBI:61977"/>
        <dbReference type="ChEBI" id="CHEBI:456216"/>
        <dbReference type="EC" id="2.7.11.1"/>
    </reaction>
</comment>
<dbReference type="PANTHER" id="PTHR11139:SF68">
    <property type="entry name" value="DNA-DEPENDENT PROTEIN KINASE CATALYTIC SUBUNIT"/>
    <property type="match status" value="1"/>
</dbReference>
<sequence>MVLISSESAIQILSDRIQSLYTENDTKLVAAEISHMVQVDIIEEKDIKMMIVLMFDNQKGILEYIRKSVAQNDDAATRGVLLEVLQYVLVEHEKFVGSEYDILLKDLSVYLFTVDKDSKVKKAALDLVQTLLVMRREDGSVEERLGVNALFERFVLEYVRQQTNLRPAVKGAILCLLGTIVGIHFQHIKDEKKIVQFVKMAMQVVYFEVFETKKKTELMLLAGALKGMNEFLKVKESSRFIESVNDLVKKLYLCVKATMKPPENLKRYDVCRESLSLFMNIVNLFEEFLVKDYRNCYGLLLETSQHNNKDIEKLGLKAMESFLKEIPKMICEKSDDLIGRDCFWVNKHKYFEKFFIEKFSDLMKNGQGNIKTLAMGIRGYGYFACVCKRFVKVKELESMLESLLFHCGWMFSSVKSNENEQILSQLGSIIQAFTLIGKEFEVLNEKFMEQVYNFAKYLFCNYPRIQKWNRNSVIYSYQGLLKMLFEKKQLKLFLKKTMLYCLTCCCNEIEPNSVYEDISVNAYEDYIYIFKSIFQVENDFNDIFYDEIIESSMQLISLLDLKVSKDFIIFNNLVRFLLLFFTNVKTLRINHWYFALVTFLINKIEDNFEIVGYYKILSLIIKDIQFESVNKDVIELIKVFLNELKLKIKHYKNELLCACLYLLFFGCKMNLIKVEELTEAFQLALKIGLTFKPLVVITMDTLEDLWANKKEELKNIISEFLYLFNPYLIKIEKEEINAVGNVKEKIENIESVDVELLQERIIKFIGSLGGCNISLLNNFNVENLIAWDNESRLKYKLPVKDFNIDLIFDDFIPRVVKLALESSQRRIKVASCEFLQALIIFIIGKHVNGIKDNNSFSKIFKRIFPIVLKLSVDVEPIAVQLFKPLTFQLIHLFTRNANYENVETILLLECCLDSVCSNDNTALNEFGGECILEFLKYSIKQSSEKINIKSLLKRIYSLLINPNVYKRFGGAICVNKIYKLFREQEELVDEFTFELLEHLLISIRMSENDQFPVKVTREAINHLTRIIKTKKELFNTLNESRRRFKDLNELLNWLFSQSLKRERIYSRICMELYYDYSRQSLQNPKSVIKENYDLIGILPPSIEYDVNDNNRDWINYNVSVLEYSSWLIDSNLMSITDFDEIYSKHLNFNELFKYFKSETIQFNKDSSILLIKLFIFSISMLKDENIYNKWINDKRLGELFSILLFNPCHFGFDLKYQEINKDLMKMINEISNSINLIKWNEIIKENFVLIEESMDLFYSRHLFNSYIILNRLNLIQIDKEIIFKFIEMKRKDLINFDVLIKLGFELDEQKMVEILIENDFMQLEFINYLVELNPNKIEELKSYFEEYFDSIIKKFISFPLANLLIKLNSKTVLNSLSHLIVYKLSLNSFDLKKDSVEFEEYISIINNLLNLVSSSSSVDLFQLMIPLFSREKNHPLRDKMNNVIESFNKSNNILSITFKVIKDESHEIDLRLSVFDLLLIPCISSSNKNNLSSFYSENINYIIENVTNKNKNDLNQDLIEEMGLKGICFQLIQKMYEMFDSDLLNSTELLFNGAFKNKTGKETTQLLVKTCHETKSKKDNLKSFNTMNDELINKYKLMNIYKYNFTVELNSPLRRKRLNGLVVENKNRYMTSTQYFVDSSLSQVIDPSFKSDAIIHNTNNLNSLNSLTTLNGSSLEIEIDKITENYSFVSVLDLFDFLFSLNDSPELFVQILSDLLNGDYHLNIKLFAVKILLNLNSKFKPFAEKFVNGLMNLVSRGNEFGQGFNYLIQDICLLLIDWKCKKSIDENICLKFIEYLFNNTWNEKKHILKNNLTIVKHLLEIYGSNCEIPIEIINEMLKQRGSVILTGCQLLGAILTNKIDPFPLNKNNTCRELILKFIELININDKNVGLSCAEVVGLLLDFYSEKDKEKFDYISTLYLKQVNLIQSSVDYFINVLHKTSIHYPPISVDYLNFIMFNLPKLHGKLSVMALDLIKMNNNSIEFNQLLSIDFIHLIKKDDETSLIILDLLIEISNKLTRKDLDLIFNKLKESFLCNSNNEIKLKYFEFICLIYKRIDLEIESKCLIILIEMMNDPYMQTKVLNFFNQEANLSLDLIERCRIILKDFYFNEIEEIYQSSFINLIIGLLVNESRDELLFQEGLPNVRFNNQQIDTSWNSISSFFNSTLATDAEVVEEGVEGIEGESLQLKATMTEFEFTPTQSTQMVTEVESIMHTPLNTKSSLLFNERLGTKRFIVDETADNSKEYFKRMADLKQKKQERLNRRINEIKANKIKMMRSYRTGELPDIQIKHSELLIPLQSLCSLDNELSRIVFTSLLKSLIAFDSSLATLVESTMEKAFSLLLSSNLNSNSLISSFLNLCSLFPNDIKPLINQLTNVSIKSNNCLIGINCLENYILFNKQEDKGKRIKKIKDDSFELELAKLYKEMNLNWIYHSIFENSEIISKETKDAINYSMMGQFDKSYKLFSSLLQSEMAEQEEFHSQVVFWEQECLESLKNLCRWDDLALSTSYSLDFKFERAWDEEWRDSMVSNFISSFLYLEIEDYSKSLTFKRIPTNPLLNFIETFLETENRNYLIDKFSCEIASCFYFKDRLNEASYFNQIGFENFKNKWSLVNPLATSVKLKLLQDLNKNVLVENLINSKKSCHDSPCLKSLIIPTINSSIAEWDQMRILYPLNNQNEFVKEMVEACLSQGNQIVAQKLIEKFNLESYSADLMYLKLKNSNSVKEKESLIKESFERNVFDFKILGEAFDFYSVSDLIEIINRKEVSNDITNKNVVNDASMDARLSSVYFYNECYSRDNKVEYAEIVIKQGLKLMEMGNENAFNLFIIFLRLIEKHSELKYLFNESKIDSIKLQKWIPYFTSLINSSIFDIIFPILKDLILIDKQNVKFNLESSLEQINEISNPKIQELIHLTNSSILDKFKFELFKLNEPEMIFKQFIENINDLLNRNELNKAISKYNEMFNLLFNKDEIQGDKFKEFNKKHSSSIINLFGSKGEKLNKIKSDKFLSLAISYYDSNMKQNNSKVNNSLLKSYSPWLDKFQSIDHSDLVNVFGLQNIHIIHFDPKILVLNSLRRPKRLKIIGSDEKEYYFLIKTGEDLRLDQRIQHIFSIVNNILSKNSFCNSNSLSLNTYKVIPMGLSLGAIQWVENTKPLLLCMKESLAKISPKNDPMLSAISEKNKFVSKYKDWNGVLMKPSKSDCENLMNKLESIIPWNTFRSFMANLCISSEAFLFIRSEFIKSLATINIAHYLLGIGDRHLDNFLLELNSGKLVGIDFGHAFGSATQVLGVPELVPFRLTRQIENYLAPLGSNVLLRPIMINVLQAIKSESLLFQTVLDIFVKEPLIDWRKFALMRGNISNDDGSVPDWYPQEKIDVVKRKLDGDNPVEILCDELCQGQKSKPFYKNLLSIVRQRRIDIPSGKLDEGKQVDVLLDIAADPNILARSWTGWQAWI</sequence>
<keyword evidence="16" id="KW-1185">Reference proteome</keyword>
<dbReference type="STRING" id="988480.A0A075ANS8"/>
<dbReference type="InterPro" id="IPR037706">
    <property type="entry name" value="DNA-PK_dom"/>
</dbReference>
<comment type="subcellular location">
    <subcellularLocation>
        <location evidence="1">Nucleus</location>
    </subcellularLocation>
</comment>
<dbReference type="Pfam" id="PF20502">
    <property type="entry name" value="DNAPKcs_CC1-2"/>
    <property type="match status" value="1"/>
</dbReference>
<evidence type="ECO:0000313" key="15">
    <source>
        <dbReference type="EMBL" id="EPZ31567.1"/>
    </source>
</evidence>
<dbReference type="InterPro" id="IPR036940">
    <property type="entry name" value="PI3/4_kinase_cat_sf"/>
</dbReference>
<dbReference type="PROSITE" id="PS51190">
    <property type="entry name" value="FATC"/>
    <property type="match status" value="1"/>
</dbReference>
<name>A0A075ANS8_ROZAC</name>
<evidence type="ECO:0000256" key="8">
    <source>
        <dbReference type="ARBA" id="ARBA00022840"/>
    </source>
</evidence>
<keyword evidence="9" id="KW-0234">DNA repair</keyword>
<dbReference type="InterPro" id="IPR046804">
    <property type="entry name" value="DNA-PKcs_N"/>
</dbReference>
<dbReference type="EMBL" id="KE561209">
    <property type="protein sequence ID" value="EPZ31567.1"/>
    <property type="molecule type" value="Genomic_DNA"/>
</dbReference>
<evidence type="ECO:0000256" key="4">
    <source>
        <dbReference type="ARBA" id="ARBA00022679"/>
    </source>
</evidence>
<dbReference type="Gene3D" id="1.10.1070.11">
    <property type="entry name" value="Phosphatidylinositol 3-/4-kinase, catalytic domain"/>
    <property type="match status" value="1"/>
</dbReference>
<evidence type="ECO:0000256" key="7">
    <source>
        <dbReference type="ARBA" id="ARBA00022777"/>
    </source>
</evidence>